<proteinExistence type="predicted"/>
<evidence type="ECO:0000313" key="1">
    <source>
        <dbReference type="EMBL" id="AEP09981.1"/>
    </source>
</evidence>
<dbReference type="AlphaFoldDB" id="G2KQQ3"/>
<sequence>MICKIIRDQETKIKKGPVMRALFSVVIPAQAGIHTECV</sequence>
<gene>
    <name evidence="1" type="ordered locus">MICA_1668</name>
</gene>
<dbReference type="EMBL" id="CP002382">
    <property type="protein sequence ID" value="AEP09981.1"/>
    <property type="molecule type" value="Genomic_DNA"/>
</dbReference>
<organism evidence="1 2">
    <name type="scientific">Micavibrio aeruginosavorus (strain ARL-13)</name>
    <dbReference type="NCBI Taxonomy" id="856793"/>
    <lineage>
        <taxon>Bacteria</taxon>
        <taxon>Pseudomonadati</taxon>
        <taxon>Bdellovibrionota</taxon>
        <taxon>Bdellovibrionia</taxon>
        <taxon>Bdellovibrionales</taxon>
        <taxon>Pseudobdellovibrionaceae</taxon>
        <taxon>Micavibrio</taxon>
    </lineage>
</organism>
<name>G2KQQ3_MICAA</name>
<reference evidence="1 2" key="1">
    <citation type="journal article" date="2011" name="BMC Genomics">
        <title>Genomic insights into an obligate epibiotic bacterial predator: Micavibrio aeruginosavorus ARL-13.</title>
        <authorList>
            <person name="Wang Z."/>
            <person name="Kadouri D."/>
            <person name="Wu M."/>
        </authorList>
    </citation>
    <scope>NUCLEOTIDE SEQUENCE [LARGE SCALE GENOMIC DNA]</scope>
    <source>
        <strain evidence="1 2">ARL-13</strain>
    </source>
</reference>
<accession>G2KQQ3</accession>
<dbReference type="HOGENOM" id="CLU_3330097_0_0_5"/>
<dbReference type="KEGG" id="mai:MICA_1668"/>
<dbReference type="Proteomes" id="UP000009286">
    <property type="component" value="Chromosome"/>
</dbReference>
<keyword evidence="2" id="KW-1185">Reference proteome</keyword>
<dbReference type="STRING" id="856793.MICA_1668"/>
<evidence type="ECO:0000313" key="2">
    <source>
        <dbReference type="Proteomes" id="UP000009286"/>
    </source>
</evidence>
<protein>
    <submittedName>
        <fullName evidence="1">Uncharacterized protein</fullName>
    </submittedName>
</protein>